<name>A0A7Y3SZY8_9CLOT</name>
<proteinExistence type="predicted"/>
<evidence type="ECO:0000313" key="1">
    <source>
        <dbReference type="EMBL" id="NNU78501.1"/>
    </source>
</evidence>
<reference evidence="1 2" key="1">
    <citation type="submission" date="2020-05" db="EMBL/GenBank/DDBJ databases">
        <title>Complete genome of Clostridium estertheticum subspecies estertheticum, isolated from Vacuum packed lamb meat from New Zealand imported to Switzerland.</title>
        <authorList>
            <person name="Wambui J."/>
            <person name="Stevens M.J.A."/>
            <person name="Stephan R."/>
        </authorList>
    </citation>
    <scope>NUCLEOTIDE SEQUENCE [LARGE SCALE GENOMIC DNA]</scope>
    <source>
        <strain evidence="1 2">CEST001</strain>
    </source>
</reference>
<sequence>MGLLTLDKVQGLDKKLDTIENYLVSLEMKIDIISKDNTSIKNIEASIVEIKNQLFQLNKKVNQ</sequence>
<evidence type="ECO:0000313" key="2">
    <source>
        <dbReference type="Proteomes" id="UP000531659"/>
    </source>
</evidence>
<dbReference type="RefSeq" id="WP_171299057.1">
    <property type="nucleotide sequence ID" value="NZ_CP087100.1"/>
</dbReference>
<dbReference type="AlphaFoldDB" id="A0A7Y3SZY8"/>
<comment type="caution">
    <text evidence="1">The sequence shown here is derived from an EMBL/GenBank/DDBJ whole genome shotgun (WGS) entry which is preliminary data.</text>
</comment>
<organism evidence="1 2">
    <name type="scientific">Clostridium estertheticum</name>
    <dbReference type="NCBI Taxonomy" id="238834"/>
    <lineage>
        <taxon>Bacteria</taxon>
        <taxon>Bacillati</taxon>
        <taxon>Bacillota</taxon>
        <taxon>Clostridia</taxon>
        <taxon>Eubacteriales</taxon>
        <taxon>Clostridiaceae</taxon>
        <taxon>Clostridium</taxon>
    </lineage>
</organism>
<accession>A0A7Y3SZY8</accession>
<protein>
    <submittedName>
        <fullName evidence="1">Uncharacterized protein</fullName>
    </submittedName>
</protein>
<dbReference type="EMBL" id="JABEYB010000025">
    <property type="protein sequence ID" value="NNU78501.1"/>
    <property type="molecule type" value="Genomic_DNA"/>
</dbReference>
<gene>
    <name evidence="1" type="ORF">HLQ16_21610</name>
</gene>
<dbReference type="Proteomes" id="UP000531659">
    <property type="component" value="Unassembled WGS sequence"/>
</dbReference>